<evidence type="ECO:0008006" key="6">
    <source>
        <dbReference type="Google" id="ProtNLM"/>
    </source>
</evidence>
<name>A0A7J3XZC3_9CREN</name>
<dbReference type="InterPro" id="IPR023228">
    <property type="entry name" value="SAM_OH_AdoTrfase_N_sf"/>
</dbReference>
<evidence type="ECO:0000259" key="4">
    <source>
        <dbReference type="Pfam" id="PF20257"/>
    </source>
</evidence>
<gene>
    <name evidence="5" type="ORF">ENM60_03900</name>
</gene>
<organism evidence="5">
    <name type="scientific">Thermogladius calderae</name>
    <dbReference type="NCBI Taxonomy" id="1200300"/>
    <lineage>
        <taxon>Archaea</taxon>
        <taxon>Thermoproteota</taxon>
        <taxon>Thermoprotei</taxon>
        <taxon>Desulfurococcales</taxon>
        <taxon>Desulfurococcaceae</taxon>
        <taxon>Thermogladius</taxon>
    </lineage>
</organism>
<dbReference type="Gene3D" id="3.40.50.10790">
    <property type="entry name" value="S-adenosyl-l-methionine hydroxide adenosyltransferase, N-terminal"/>
    <property type="match status" value="1"/>
</dbReference>
<comment type="caution">
    <text evidence="5">The sequence shown here is derived from an EMBL/GenBank/DDBJ whole genome shotgun (WGS) entry which is preliminary data.</text>
</comment>
<dbReference type="InterPro" id="IPR046470">
    <property type="entry name" value="SAM_HAT_C"/>
</dbReference>
<evidence type="ECO:0000313" key="5">
    <source>
        <dbReference type="EMBL" id="HHP67915.1"/>
    </source>
</evidence>
<sequence>MSLIVLLTDYGYKDPYVGVVKGVIKSINPRAEIIDLTHGVGRHNVREGALILKSSAKYFPKGAIFLAIVDPGVGSSRRAILIKTRNYILVGPDNGLLSLLALEDGIQEVYDVGGSKYRLEKVSGTFHGRDIFAPVAAYASLGVPLSELGVRVEPGSIQVINIPRPVVEGDVVKARAIYIDVYGNVLTNIPMTLVSELGWRIGDKLVVEAGNNFKECRLTTSFSLVEEGSLACYESSFEYLELGVNKGDASRELNLSLDDEVTLKRA</sequence>
<dbReference type="SUPFAM" id="SSF101852">
    <property type="entry name" value="Bacterial fluorinating enzyme, C-terminal domain"/>
    <property type="match status" value="1"/>
</dbReference>
<keyword evidence="1" id="KW-0949">S-adenosyl-L-methionine</keyword>
<dbReference type="InterPro" id="IPR023227">
    <property type="entry name" value="SAM_OH_AdoTrfase_C_sf"/>
</dbReference>
<dbReference type="SUPFAM" id="SSF102522">
    <property type="entry name" value="Bacterial fluorinating enzyme, N-terminal domain"/>
    <property type="match status" value="1"/>
</dbReference>
<protein>
    <recommendedName>
        <fullName evidence="6">SAM-dependent chlorinase/fluorinase</fullName>
    </recommendedName>
</protein>
<dbReference type="EMBL" id="DRYK01000055">
    <property type="protein sequence ID" value="HHP67915.1"/>
    <property type="molecule type" value="Genomic_DNA"/>
</dbReference>
<accession>A0A7J3XZC3</accession>
<evidence type="ECO:0000259" key="3">
    <source>
        <dbReference type="Pfam" id="PF01887"/>
    </source>
</evidence>
<feature type="domain" description="S-adenosyl-l-methionine hydroxide adenosyltransferase N-terminal" evidence="3">
    <location>
        <begin position="4"/>
        <end position="149"/>
    </location>
</feature>
<dbReference type="InterPro" id="IPR046469">
    <property type="entry name" value="SAM_HAT_N"/>
</dbReference>
<evidence type="ECO:0000256" key="1">
    <source>
        <dbReference type="ARBA" id="ARBA00022691"/>
    </source>
</evidence>
<dbReference type="Pfam" id="PF20257">
    <property type="entry name" value="SAM_HAT_C"/>
    <property type="match status" value="1"/>
</dbReference>
<dbReference type="AlphaFoldDB" id="A0A7J3XZC3"/>
<dbReference type="PANTHER" id="PTHR35092:SF1">
    <property type="entry name" value="CHLORINASE MJ1651"/>
    <property type="match status" value="1"/>
</dbReference>
<dbReference type="Gene3D" id="2.40.30.90">
    <property type="entry name" value="Bacterial fluorinating enzyme like"/>
    <property type="match status" value="1"/>
</dbReference>
<comment type="similarity">
    <text evidence="2">Belongs to the SAM hydrolase / SAM-dependent halogenase family.</text>
</comment>
<dbReference type="PIRSF" id="PIRSF006779">
    <property type="entry name" value="UCP006779"/>
    <property type="match status" value="1"/>
</dbReference>
<dbReference type="PANTHER" id="PTHR35092">
    <property type="entry name" value="CHLORINASE MJ1651"/>
    <property type="match status" value="1"/>
</dbReference>
<dbReference type="Pfam" id="PF01887">
    <property type="entry name" value="SAM_HAT_N"/>
    <property type="match status" value="1"/>
</dbReference>
<feature type="domain" description="S-adenosyl-l-methionine hydroxide adenosyltransferase C-terminal" evidence="4">
    <location>
        <begin position="176"/>
        <end position="262"/>
    </location>
</feature>
<reference evidence="5" key="1">
    <citation type="journal article" date="2020" name="mSystems">
        <title>Genome- and Community-Level Interaction Insights into Carbon Utilization and Element Cycling Functions of Hydrothermarchaeota in Hydrothermal Sediment.</title>
        <authorList>
            <person name="Zhou Z."/>
            <person name="Liu Y."/>
            <person name="Xu W."/>
            <person name="Pan J."/>
            <person name="Luo Z.H."/>
            <person name="Li M."/>
        </authorList>
    </citation>
    <scope>NUCLEOTIDE SEQUENCE [LARGE SCALE GENOMIC DNA]</scope>
    <source>
        <strain evidence="5">SpSt-110</strain>
    </source>
</reference>
<evidence type="ECO:0000256" key="2">
    <source>
        <dbReference type="ARBA" id="ARBA00024035"/>
    </source>
</evidence>
<proteinExistence type="inferred from homology"/>
<dbReference type="InterPro" id="IPR002747">
    <property type="entry name" value="SAM_OH_AdoTrfase"/>
</dbReference>